<dbReference type="EMBL" id="JBHLXP010000005">
    <property type="protein sequence ID" value="MFC0049992.1"/>
    <property type="molecule type" value="Genomic_DNA"/>
</dbReference>
<accession>A0ABV6BGQ7</accession>
<keyword evidence="4" id="KW-1185">Reference proteome</keyword>
<comment type="caution">
    <text evidence="3">The sequence shown here is derived from an EMBL/GenBank/DDBJ whole genome shotgun (WGS) entry which is preliminary data.</text>
</comment>
<reference evidence="3 4" key="1">
    <citation type="submission" date="2024-09" db="EMBL/GenBank/DDBJ databases">
        <authorList>
            <person name="Sun Q."/>
            <person name="Mori K."/>
        </authorList>
    </citation>
    <scope>NUCLEOTIDE SEQUENCE [LARGE SCALE GENOMIC DNA]</scope>
    <source>
        <strain evidence="3 4">KCTC 23315</strain>
    </source>
</reference>
<name>A0ABV6BGQ7_9GAMM</name>
<dbReference type="RefSeq" id="WP_377246918.1">
    <property type="nucleotide sequence ID" value="NZ_JBHLXP010000005.1"/>
</dbReference>
<feature type="region of interest" description="Disordered" evidence="1">
    <location>
        <begin position="27"/>
        <end position="88"/>
    </location>
</feature>
<proteinExistence type="predicted"/>
<keyword evidence="2" id="KW-0472">Membrane</keyword>
<gene>
    <name evidence="3" type="ORF">ACFFJP_16950</name>
</gene>
<dbReference type="Proteomes" id="UP001589813">
    <property type="component" value="Unassembled WGS sequence"/>
</dbReference>
<sequence>MSDLWLMIALVVALLVGNLWLLKRNSKQPLPRKSTVSRPVQSAQTAAAVQTSPVIATTQEKSNSDVPAAKPASDVPGHSAADNAGGAD</sequence>
<evidence type="ECO:0000313" key="3">
    <source>
        <dbReference type="EMBL" id="MFC0049992.1"/>
    </source>
</evidence>
<feature type="compositionally biased region" description="Low complexity" evidence="1">
    <location>
        <begin position="39"/>
        <end position="54"/>
    </location>
</feature>
<organism evidence="3 4">
    <name type="scientific">Rheinheimera tilapiae</name>
    <dbReference type="NCBI Taxonomy" id="875043"/>
    <lineage>
        <taxon>Bacteria</taxon>
        <taxon>Pseudomonadati</taxon>
        <taxon>Pseudomonadota</taxon>
        <taxon>Gammaproteobacteria</taxon>
        <taxon>Chromatiales</taxon>
        <taxon>Chromatiaceae</taxon>
        <taxon>Rheinheimera</taxon>
    </lineage>
</organism>
<evidence type="ECO:0008006" key="5">
    <source>
        <dbReference type="Google" id="ProtNLM"/>
    </source>
</evidence>
<keyword evidence="2" id="KW-0812">Transmembrane</keyword>
<evidence type="ECO:0000313" key="4">
    <source>
        <dbReference type="Proteomes" id="UP001589813"/>
    </source>
</evidence>
<evidence type="ECO:0000256" key="1">
    <source>
        <dbReference type="SAM" id="MobiDB-lite"/>
    </source>
</evidence>
<keyword evidence="2" id="KW-1133">Transmembrane helix</keyword>
<feature type="compositionally biased region" description="Polar residues" evidence="1">
    <location>
        <begin position="55"/>
        <end position="65"/>
    </location>
</feature>
<evidence type="ECO:0000256" key="2">
    <source>
        <dbReference type="SAM" id="Phobius"/>
    </source>
</evidence>
<protein>
    <recommendedName>
        <fullName evidence="5">Cell division protein ZipA</fullName>
    </recommendedName>
</protein>
<feature type="transmembrane region" description="Helical" evidence="2">
    <location>
        <begin position="6"/>
        <end position="22"/>
    </location>
</feature>